<evidence type="ECO:0000313" key="7">
    <source>
        <dbReference type="Proteomes" id="UP000183988"/>
    </source>
</evidence>
<gene>
    <name evidence="6" type="ORF">SAMN05216225_102032</name>
</gene>
<dbReference type="PANTHER" id="PTHR44085:SF2">
    <property type="entry name" value="SEPIAPTERIN REDUCTASE"/>
    <property type="match status" value="1"/>
</dbReference>
<keyword evidence="4" id="KW-0521">NADP</keyword>
<sequence length="273" mass="30360">MYVPLIINNNCIELLYRGVAGMKIAIVTGVSKGLGKSIAELFMESGIDVIGISRSETKYLEEHAQKHQVTYYHHKCDLADLLSIEEVLAQVVEQIKEPEISTIYLVNNAATLDPIEQANNIKSQELAKHVQINTVAPMVILNRLLHEISETDANLFAVNITSGAGERPIYGWSAYCSTKASINMYTKTVALEQGKQTTGNKVIAFNPGVMDTNMQEKIRASSPDAFIDVEKFKAYKENNELKTSHEVAQVVVDIMTDDINMENGKIYSIKDYV</sequence>
<comment type="similarity">
    <text evidence="2">Belongs to the short-chain dehydrogenases/reductases (SDR) family.</text>
</comment>
<dbReference type="PANTHER" id="PTHR44085">
    <property type="entry name" value="SEPIAPTERIN REDUCTASE"/>
    <property type="match status" value="1"/>
</dbReference>
<dbReference type="STRING" id="930117.SAMN05216225_102032"/>
<dbReference type="Pfam" id="PF00106">
    <property type="entry name" value="adh_short"/>
    <property type="match status" value="1"/>
</dbReference>
<dbReference type="GO" id="GO:0006729">
    <property type="term" value="P:tetrahydrobiopterin biosynthetic process"/>
    <property type="evidence" value="ECO:0007669"/>
    <property type="project" value="TreeGrafter"/>
</dbReference>
<evidence type="ECO:0000256" key="1">
    <source>
        <dbReference type="ARBA" id="ARBA00004496"/>
    </source>
</evidence>
<keyword evidence="5" id="KW-0560">Oxidoreductase</keyword>
<evidence type="ECO:0000256" key="4">
    <source>
        <dbReference type="ARBA" id="ARBA00022857"/>
    </source>
</evidence>
<evidence type="ECO:0000256" key="3">
    <source>
        <dbReference type="ARBA" id="ARBA00022490"/>
    </source>
</evidence>
<dbReference type="InterPro" id="IPR036291">
    <property type="entry name" value="NAD(P)-bd_dom_sf"/>
</dbReference>
<keyword evidence="3" id="KW-0963">Cytoplasm</keyword>
<accession>A0A1M5HYE3</accession>
<dbReference type="AlphaFoldDB" id="A0A1M5HYE3"/>
<dbReference type="EMBL" id="FQVW01000020">
    <property type="protein sequence ID" value="SHG20889.1"/>
    <property type="molecule type" value="Genomic_DNA"/>
</dbReference>
<evidence type="ECO:0000313" key="6">
    <source>
        <dbReference type="EMBL" id="SHG20889.1"/>
    </source>
</evidence>
<dbReference type="InterPro" id="IPR020904">
    <property type="entry name" value="Sc_DH/Rdtase_CS"/>
</dbReference>
<dbReference type="Proteomes" id="UP000183988">
    <property type="component" value="Unassembled WGS sequence"/>
</dbReference>
<keyword evidence="7" id="KW-1185">Reference proteome</keyword>
<proteinExistence type="inferred from homology"/>
<dbReference type="SUPFAM" id="SSF51735">
    <property type="entry name" value="NAD(P)-binding Rossmann-fold domains"/>
    <property type="match status" value="1"/>
</dbReference>
<dbReference type="Gene3D" id="3.40.50.720">
    <property type="entry name" value="NAD(P)-binding Rossmann-like Domain"/>
    <property type="match status" value="1"/>
</dbReference>
<comment type="subcellular location">
    <subcellularLocation>
        <location evidence="1">Cytoplasm</location>
    </subcellularLocation>
</comment>
<dbReference type="PRINTS" id="PR00081">
    <property type="entry name" value="GDHRDH"/>
</dbReference>
<evidence type="ECO:0000256" key="5">
    <source>
        <dbReference type="ARBA" id="ARBA00023002"/>
    </source>
</evidence>
<protein>
    <submittedName>
        <fullName evidence="6">Benzil reductase ((S)-benzoin forming)</fullName>
    </submittedName>
</protein>
<dbReference type="PROSITE" id="PS00061">
    <property type="entry name" value="ADH_SHORT"/>
    <property type="match status" value="1"/>
</dbReference>
<dbReference type="GO" id="GO:0005737">
    <property type="term" value="C:cytoplasm"/>
    <property type="evidence" value="ECO:0007669"/>
    <property type="project" value="UniProtKB-SubCell"/>
</dbReference>
<evidence type="ECO:0000256" key="2">
    <source>
        <dbReference type="ARBA" id="ARBA00006484"/>
    </source>
</evidence>
<dbReference type="NCBIfam" id="NF005381">
    <property type="entry name" value="PRK06924.1"/>
    <property type="match status" value="1"/>
</dbReference>
<reference evidence="6 7" key="1">
    <citation type="submission" date="2016-11" db="EMBL/GenBank/DDBJ databases">
        <authorList>
            <person name="Jaros S."/>
            <person name="Januszkiewicz K."/>
            <person name="Wedrychowicz H."/>
        </authorList>
    </citation>
    <scope>NUCLEOTIDE SEQUENCE [LARGE SCALE GENOMIC DNA]</scope>
    <source>
        <strain evidence="6 7">IBRC-M 10683</strain>
    </source>
</reference>
<dbReference type="RefSeq" id="WP_234982639.1">
    <property type="nucleotide sequence ID" value="NZ_FQVW01000020.1"/>
</dbReference>
<dbReference type="InterPro" id="IPR051721">
    <property type="entry name" value="Biopterin_syn/organic_redct"/>
</dbReference>
<name>A0A1M5HYE3_9BACI</name>
<organism evidence="6 7">
    <name type="scientific">Ornithinibacillus halophilus</name>
    <dbReference type="NCBI Taxonomy" id="930117"/>
    <lineage>
        <taxon>Bacteria</taxon>
        <taxon>Bacillati</taxon>
        <taxon>Bacillota</taxon>
        <taxon>Bacilli</taxon>
        <taxon>Bacillales</taxon>
        <taxon>Bacillaceae</taxon>
        <taxon>Ornithinibacillus</taxon>
    </lineage>
</organism>
<dbReference type="GO" id="GO:0004757">
    <property type="term" value="F:sepiapterin reductase (NADP+) activity"/>
    <property type="evidence" value="ECO:0007669"/>
    <property type="project" value="TreeGrafter"/>
</dbReference>
<dbReference type="InterPro" id="IPR002347">
    <property type="entry name" value="SDR_fam"/>
</dbReference>